<feature type="compositionally biased region" description="Acidic residues" evidence="1">
    <location>
        <begin position="155"/>
        <end position="164"/>
    </location>
</feature>
<dbReference type="Pfam" id="PF07963">
    <property type="entry name" value="N_methyl"/>
    <property type="match status" value="1"/>
</dbReference>
<proteinExistence type="predicted"/>
<gene>
    <name evidence="3" type="ORF">KS4_26450</name>
</gene>
<keyword evidence="2" id="KW-0472">Membrane</keyword>
<evidence type="ECO:0000256" key="1">
    <source>
        <dbReference type="SAM" id="MobiDB-lite"/>
    </source>
</evidence>
<reference evidence="3 4" key="1">
    <citation type="submission" date="2019-02" db="EMBL/GenBank/DDBJ databases">
        <title>Deep-cultivation of Planctomycetes and their phenomic and genomic characterization uncovers novel biology.</title>
        <authorList>
            <person name="Wiegand S."/>
            <person name="Jogler M."/>
            <person name="Boedeker C."/>
            <person name="Pinto D."/>
            <person name="Vollmers J."/>
            <person name="Rivas-Marin E."/>
            <person name="Kohn T."/>
            <person name="Peeters S.H."/>
            <person name="Heuer A."/>
            <person name="Rast P."/>
            <person name="Oberbeckmann S."/>
            <person name="Bunk B."/>
            <person name="Jeske O."/>
            <person name="Meyerdierks A."/>
            <person name="Storesund J.E."/>
            <person name="Kallscheuer N."/>
            <person name="Luecker S."/>
            <person name="Lage O.M."/>
            <person name="Pohl T."/>
            <person name="Merkel B.J."/>
            <person name="Hornburger P."/>
            <person name="Mueller R.-W."/>
            <person name="Bruemmer F."/>
            <person name="Labrenz M."/>
            <person name="Spormann A.M."/>
            <person name="Op den Camp H."/>
            <person name="Overmann J."/>
            <person name="Amann R."/>
            <person name="Jetten M.S.M."/>
            <person name="Mascher T."/>
            <person name="Medema M.H."/>
            <person name="Devos D.P."/>
            <person name="Kaster A.-K."/>
            <person name="Ovreas L."/>
            <person name="Rohde M."/>
            <person name="Galperin M.Y."/>
            <person name="Jogler C."/>
        </authorList>
    </citation>
    <scope>NUCLEOTIDE SEQUENCE [LARGE SCALE GENOMIC DNA]</scope>
    <source>
        <strain evidence="3 4">KS4</strain>
    </source>
</reference>
<keyword evidence="2" id="KW-0812">Transmembrane</keyword>
<dbReference type="Proteomes" id="UP000317369">
    <property type="component" value="Chromosome"/>
</dbReference>
<dbReference type="EMBL" id="CP036425">
    <property type="protein sequence ID" value="QDU34575.1"/>
    <property type="molecule type" value="Genomic_DNA"/>
</dbReference>
<sequence>MRYFKPQNNASQYFAGFTLVEVLAALVLLSLLFVGVVGARSRYLRQSARARSRLLAIDKVDDLLASWWMDETYRIKAGQQGQLIDDATIQLIWQIVPVKNIPNLPAFLAIEVVRLEVVDKMANKQDGEVVLSVDLLVSDLEMKAKLEKAQKSEDIETSEDSVENEVERGGDDA</sequence>
<evidence type="ECO:0000313" key="3">
    <source>
        <dbReference type="EMBL" id="QDU34575.1"/>
    </source>
</evidence>
<feature type="region of interest" description="Disordered" evidence="1">
    <location>
        <begin position="148"/>
        <end position="173"/>
    </location>
</feature>
<protein>
    <recommendedName>
        <fullName evidence="5">Prepilin-type N-terminal cleavage/methylation domain-containing protein</fullName>
    </recommendedName>
</protein>
<keyword evidence="2" id="KW-1133">Transmembrane helix</keyword>
<evidence type="ECO:0008006" key="5">
    <source>
        <dbReference type="Google" id="ProtNLM"/>
    </source>
</evidence>
<dbReference type="NCBIfam" id="TIGR02532">
    <property type="entry name" value="IV_pilin_GFxxxE"/>
    <property type="match status" value="1"/>
</dbReference>
<evidence type="ECO:0000313" key="4">
    <source>
        <dbReference type="Proteomes" id="UP000317369"/>
    </source>
</evidence>
<feature type="transmembrane region" description="Helical" evidence="2">
    <location>
        <begin position="12"/>
        <end position="39"/>
    </location>
</feature>
<dbReference type="InterPro" id="IPR012902">
    <property type="entry name" value="N_methyl_site"/>
</dbReference>
<evidence type="ECO:0000256" key="2">
    <source>
        <dbReference type="SAM" id="Phobius"/>
    </source>
</evidence>
<organism evidence="3 4">
    <name type="scientific">Poriferisphaera corsica</name>
    <dbReference type="NCBI Taxonomy" id="2528020"/>
    <lineage>
        <taxon>Bacteria</taxon>
        <taxon>Pseudomonadati</taxon>
        <taxon>Planctomycetota</taxon>
        <taxon>Phycisphaerae</taxon>
        <taxon>Phycisphaerales</taxon>
        <taxon>Phycisphaeraceae</taxon>
        <taxon>Poriferisphaera</taxon>
    </lineage>
</organism>
<dbReference type="PROSITE" id="PS00409">
    <property type="entry name" value="PROKAR_NTER_METHYL"/>
    <property type="match status" value="1"/>
</dbReference>
<accession>A0A517YWG9</accession>
<keyword evidence="4" id="KW-1185">Reference proteome</keyword>
<dbReference type="KEGG" id="pcor:KS4_26450"/>
<name>A0A517YWG9_9BACT</name>
<dbReference type="AlphaFoldDB" id="A0A517YWG9"/>
<dbReference type="RefSeq" id="WP_145078607.1">
    <property type="nucleotide sequence ID" value="NZ_CP036425.1"/>
</dbReference>